<gene>
    <name evidence="7" type="ORF">GPM918_LOCUS29957</name>
    <name evidence="8" type="ORF">SRO942_LOCUS30554</name>
</gene>
<evidence type="ECO:0000256" key="4">
    <source>
        <dbReference type="SAM" id="MobiDB-lite"/>
    </source>
</evidence>
<dbReference type="AlphaFoldDB" id="A0A815FXD0"/>
<dbReference type="Proteomes" id="UP000663829">
    <property type="component" value="Unassembled WGS sequence"/>
</dbReference>
<feature type="compositionally biased region" description="Polar residues" evidence="4">
    <location>
        <begin position="213"/>
        <end position="222"/>
    </location>
</feature>
<feature type="region of interest" description="Disordered" evidence="4">
    <location>
        <begin position="205"/>
        <end position="228"/>
    </location>
</feature>
<evidence type="ECO:0000313" key="8">
    <source>
        <dbReference type="EMBL" id="CAF4184761.1"/>
    </source>
</evidence>
<dbReference type="Gene3D" id="2.20.25.240">
    <property type="match status" value="1"/>
</dbReference>
<dbReference type="Proteomes" id="UP000681722">
    <property type="component" value="Unassembled WGS sequence"/>
</dbReference>
<dbReference type="Pfam" id="PF04500">
    <property type="entry name" value="FLYWCH"/>
    <property type="match status" value="1"/>
</dbReference>
<dbReference type="EMBL" id="CAJOBC010053219">
    <property type="protein sequence ID" value="CAF4184761.1"/>
    <property type="molecule type" value="Genomic_DNA"/>
</dbReference>
<keyword evidence="3" id="KW-0862">Zinc</keyword>
<feature type="non-terminal residue" evidence="7">
    <location>
        <position position="238"/>
    </location>
</feature>
<keyword evidence="9" id="KW-1185">Reference proteome</keyword>
<keyword evidence="5" id="KW-1133">Transmembrane helix</keyword>
<comment type="caution">
    <text evidence="7">The sequence shown here is derived from an EMBL/GenBank/DDBJ whole genome shotgun (WGS) entry which is preliminary data.</text>
</comment>
<reference evidence="7" key="1">
    <citation type="submission" date="2021-02" db="EMBL/GenBank/DDBJ databases">
        <authorList>
            <person name="Nowell W R."/>
        </authorList>
    </citation>
    <scope>NUCLEOTIDE SEQUENCE</scope>
</reference>
<evidence type="ECO:0000256" key="1">
    <source>
        <dbReference type="ARBA" id="ARBA00022723"/>
    </source>
</evidence>
<evidence type="ECO:0000256" key="3">
    <source>
        <dbReference type="ARBA" id="ARBA00022833"/>
    </source>
</evidence>
<feature type="domain" description="FLYWCH-type" evidence="6">
    <location>
        <begin position="3"/>
        <end position="53"/>
    </location>
</feature>
<dbReference type="InterPro" id="IPR007588">
    <property type="entry name" value="Znf_FLYWCH"/>
</dbReference>
<evidence type="ECO:0000259" key="6">
    <source>
        <dbReference type="Pfam" id="PF04500"/>
    </source>
</evidence>
<evidence type="ECO:0000313" key="7">
    <source>
        <dbReference type="EMBL" id="CAF1331167.1"/>
    </source>
</evidence>
<proteinExistence type="predicted"/>
<keyword evidence="2" id="KW-0863">Zinc-finger</keyword>
<accession>A0A815FXD0</accession>
<evidence type="ECO:0000256" key="5">
    <source>
        <dbReference type="SAM" id="Phobius"/>
    </source>
</evidence>
<dbReference type="EMBL" id="CAJNOQ010013908">
    <property type="protein sequence ID" value="CAF1331167.1"/>
    <property type="molecule type" value="Genomic_DNA"/>
</dbReference>
<keyword evidence="5" id="KW-0472">Membrane</keyword>
<keyword evidence="5" id="KW-0812">Transmembrane</keyword>
<evidence type="ECO:0000313" key="9">
    <source>
        <dbReference type="Proteomes" id="UP000663829"/>
    </source>
</evidence>
<dbReference type="GO" id="GO:0008270">
    <property type="term" value="F:zinc ion binding"/>
    <property type="evidence" value="ECO:0007669"/>
    <property type="project" value="UniProtKB-KW"/>
</dbReference>
<sequence>NAPLLIHNDFSYIIDRRNDEKIFWKCEHARKYACHGRLHTDLSNVFIKTVGDHENHTGNPRSGLIRQYYERLQGESQQNQTNPHNILTQTNIGVPDEVHIQLPSNENLKRNIRRWRQEDNAVSTPTNINFPIIPNKYHRTTRDTIFFRIDTGPGSNRLLIFFTDEQQNIMENATLIMVAISKTLYFTLSVVTIVVLCYWDPKREESDPRHEQSSPGHEQNSPGHEESGGCCVQQLSML</sequence>
<name>A0A815FXD0_9BILA</name>
<dbReference type="OrthoDB" id="9996539at2759"/>
<evidence type="ECO:0000256" key="2">
    <source>
        <dbReference type="ARBA" id="ARBA00022771"/>
    </source>
</evidence>
<feature type="transmembrane region" description="Helical" evidence="5">
    <location>
        <begin position="175"/>
        <end position="199"/>
    </location>
</feature>
<protein>
    <recommendedName>
        <fullName evidence="6">FLYWCH-type domain-containing protein</fullName>
    </recommendedName>
</protein>
<keyword evidence="1" id="KW-0479">Metal-binding</keyword>
<organism evidence="7 9">
    <name type="scientific">Didymodactylos carnosus</name>
    <dbReference type="NCBI Taxonomy" id="1234261"/>
    <lineage>
        <taxon>Eukaryota</taxon>
        <taxon>Metazoa</taxon>
        <taxon>Spiralia</taxon>
        <taxon>Gnathifera</taxon>
        <taxon>Rotifera</taxon>
        <taxon>Eurotatoria</taxon>
        <taxon>Bdelloidea</taxon>
        <taxon>Philodinida</taxon>
        <taxon>Philodinidae</taxon>
        <taxon>Didymodactylos</taxon>
    </lineage>
</organism>